<organism evidence="1 2">
    <name type="scientific">Phocaeicola dorei</name>
    <dbReference type="NCBI Taxonomy" id="357276"/>
    <lineage>
        <taxon>Bacteria</taxon>
        <taxon>Pseudomonadati</taxon>
        <taxon>Bacteroidota</taxon>
        <taxon>Bacteroidia</taxon>
        <taxon>Bacteroidales</taxon>
        <taxon>Bacteroidaceae</taxon>
        <taxon>Phocaeicola</taxon>
    </lineage>
</organism>
<name>A0AB35C982_9BACT</name>
<reference evidence="1" key="1">
    <citation type="submission" date="2021-06" db="EMBL/GenBank/DDBJ databases">
        <title>Collection of gut derived symbiotic bacterial strains cultured from healthy donors.</title>
        <authorList>
            <person name="Lin H."/>
            <person name="Littmann E."/>
            <person name="Pamer E.G."/>
        </authorList>
    </citation>
    <scope>NUCLEOTIDE SEQUENCE</scope>
    <source>
        <strain evidence="1">MSK.5.10</strain>
    </source>
</reference>
<protein>
    <submittedName>
        <fullName evidence="1">Uncharacterized protein</fullName>
    </submittedName>
</protein>
<sequence length="64" mass="7593">MEGKKFKHKFLSSLTCEVVAETRKGYKVLETQVFNGRKKPKTKTAYYFNVDFDKQRGVWEEITK</sequence>
<proteinExistence type="predicted"/>
<gene>
    <name evidence="1" type="ORF">KSU80_15095</name>
</gene>
<dbReference type="RefSeq" id="WP_117543789.1">
    <property type="nucleotide sequence ID" value="NZ_DAWDYP010000020.1"/>
</dbReference>
<accession>A0AB35C982</accession>
<comment type="caution">
    <text evidence="1">The sequence shown here is derived from an EMBL/GenBank/DDBJ whole genome shotgun (WGS) entry which is preliminary data.</text>
</comment>
<evidence type="ECO:0000313" key="2">
    <source>
        <dbReference type="Proteomes" id="UP000777173"/>
    </source>
</evidence>
<evidence type="ECO:0000313" key="1">
    <source>
        <dbReference type="EMBL" id="MBV3124490.1"/>
    </source>
</evidence>
<dbReference type="EMBL" id="JAHOAX010000015">
    <property type="protein sequence ID" value="MBV3124490.1"/>
    <property type="molecule type" value="Genomic_DNA"/>
</dbReference>
<dbReference type="AlphaFoldDB" id="A0AB35C982"/>
<dbReference type="Proteomes" id="UP000777173">
    <property type="component" value="Unassembled WGS sequence"/>
</dbReference>